<reference evidence="3" key="1">
    <citation type="submission" date="2018-09" db="EMBL/GenBank/DDBJ databases">
        <authorList>
            <person name="Livingstone P.G."/>
            <person name="Whitworth D.E."/>
        </authorList>
    </citation>
    <scope>NUCLEOTIDE SEQUENCE [LARGE SCALE GENOMIC DNA]</scope>
    <source>
        <strain evidence="3">CA043D</strain>
    </source>
</reference>
<name>A0A3A8J9V2_9BACT</name>
<evidence type="ECO:0000313" key="2">
    <source>
        <dbReference type="EMBL" id="RKG91818.1"/>
    </source>
</evidence>
<protein>
    <submittedName>
        <fullName evidence="2">Molecular chaperone DnaJ</fullName>
    </submittedName>
</protein>
<sequence length="141" mass="15387">PVRPARASEDDLWRIVSFDESNDPAQNLTASFEAALQQVDAHLEALIRSDVRSAGDANEFLVEAIVEATFEPLPSPRSAAFPGDNGGASGQTEDELSGDLGDLDEWDFDEDDVAAEDPSNPDEASKLRRQRLLRRAMENMG</sequence>
<evidence type="ECO:0000256" key="1">
    <source>
        <dbReference type="SAM" id="MobiDB-lite"/>
    </source>
</evidence>
<gene>
    <name evidence="2" type="ORF">D7X32_44675</name>
</gene>
<evidence type="ECO:0000313" key="3">
    <source>
        <dbReference type="Proteomes" id="UP000268313"/>
    </source>
</evidence>
<dbReference type="Proteomes" id="UP000268313">
    <property type="component" value="Unassembled WGS sequence"/>
</dbReference>
<feature type="region of interest" description="Disordered" evidence="1">
    <location>
        <begin position="72"/>
        <end position="128"/>
    </location>
</feature>
<proteinExistence type="predicted"/>
<organism evidence="2 3">
    <name type="scientific">Corallococcus carmarthensis</name>
    <dbReference type="NCBI Taxonomy" id="2316728"/>
    <lineage>
        <taxon>Bacteria</taxon>
        <taxon>Pseudomonadati</taxon>
        <taxon>Myxococcota</taxon>
        <taxon>Myxococcia</taxon>
        <taxon>Myxococcales</taxon>
        <taxon>Cystobacterineae</taxon>
        <taxon>Myxococcaceae</taxon>
        <taxon>Corallococcus</taxon>
    </lineage>
</organism>
<feature type="non-terminal residue" evidence="2">
    <location>
        <position position="1"/>
    </location>
</feature>
<accession>A0A3A8J9V2</accession>
<dbReference type="AlphaFoldDB" id="A0A3A8J9V2"/>
<feature type="compositionally biased region" description="Acidic residues" evidence="1">
    <location>
        <begin position="92"/>
        <end position="115"/>
    </location>
</feature>
<dbReference type="EMBL" id="RAWE01000499">
    <property type="protein sequence ID" value="RKG91818.1"/>
    <property type="molecule type" value="Genomic_DNA"/>
</dbReference>
<keyword evidence="3" id="KW-1185">Reference proteome</keyword>
<feature type="non-terminal residue" evidence="2">
    <location>
        <position position="141"/>
    </location>
</feature>
<comment type="caution">
    <text evidence="2">The sequence shown here is derived from an EMBL/GenBank/DDBJ whole genome shotgun (WGS) entry which is preliminary data.</text>
</comment>